<evidence type="ECO:0000313" key="2">
    <source>
        <dbReference type="EMBL" id="MCI89513.1"/>
    </source>
</evidence>
<evidence type="ECO:0000313" key="3">
    <source>
        <dbReference type="Proteomes" id="UP000265520"/>
    </source>
</evidence>
<reference evidence="2 3" key="1">
    <citation type="journal article" date="2018" name="Front. Plant Sci.">
        <title>Red Clover (Trifolium pratense) and Zigzag Clover (T. medium) - A Picture of Genomic Similarities and Differences.</title>
        <authorList>
            <person name="Dluhosova J."/>
            <person name="Istvanek J."/>
            <person name="Nedelnik J."/>
            <person name="Repkova J."/>
        </authorList>
    </citation>
    <scope>NUCLEOTIDE SEQUENCE [LARGE SCALE GENOMIC DNA]</scope>
    <source>
        <strain evidence="3">cv. 10/8</strain>
        <tissue evidence="2">Leaf</tissue>
    </source>
</reference>
<dbReference type="Proteomes" id="UP000265520">
    <property type="component" value="Unassembled WGS sequence"/>
</dbReference>
<dbReference type="EMBL" id="LXQA011221179">
    <property type="protein sequence ID" value="MCI89513.1"/>
    <property type="molecule type" value="Genomic_DNA"/>
</dbReference>
<evidence type="ECO:0000256" key="1">
    <source>
        <dbReference type="SAM" id="MobiDB-lite"/>
    </source>
</evidence>
<feature type="region of interest" description="Disordered" evidence="1">
    <location>
        <begin position="1"/>
        <end position="53"/>
    </location>
</feature>
<name>A0A392VPU0_9FABA</name>
<feature type="compositionally biased region" description="Basic and acidic residues" evidence="1">
    <location>
        <begin position="1"/>
        <end position="31"/>
    </location>
</feature>
<protein>
    <submittedName>
        <fullName evidence="2">Uncharacterized protein</fullName>
    </submittedName>
</protein>
<comment type="caution">
    <text evidence="2">The sequence shown here is derived from an EMBL/GenBank/DDBJ whole genome shotgun (WGS) entry which is preliminary data.</text>
</comment>
<organism evidence="2 3">
    <name type="scientific">Trifolium medium</name>
    <dbReference type="NCBI Taxonomy" id="97028"/>
    <lineage>
        <taxon>Eukaryota</taxon>
        <taxon>Viridiplantae</taxon>
        <taxon>Streptophyta</taxon>
        <taxon>Embryophyta</taxon>
        <taxon>Tracheophyta</taxon>
        <taxon>Spermatophyta</taxon>
        <taxon>Magnoliopsida</taxon>
        <taxon>eudicotyledons</taxon>
        <taxon>Gunneridae</taxon>
        <taxon>Pentapetalae</taxon>
        <taxon>rosids</taxon>
        <taxon>fabids</taxon>
        <taxon>Fabales</taxon>
        <taxon>Fabaceae</taxon>
        <taxon>Papilionoideae</taxon>
        <taxon>50 kb inversion clade</taxon>
        <taxon>NPAAA clade</taxon>
        <taxon>Hologalegina</taxon>
        <taxon>IRL clade</taxon>
        <taxon>Trifolieae</taxon>
        <taxon>Trifolium</taxon>
    </lineage>
</organism>
<feature type="non-terminal residue" evidence="2">
    <location>
        <position position="53"/>
    </location>
</feature>
<accession>A0A392VPU0</accession>
<sequence>MTDEAGRKRGGRDNRAHSSARREVVNVDRIPRQSKGKGVAGQAEAQHEPEDER</sequence>
<proteinExistence type="predicted"/>
<keyword evidence="3" id="KW-1185">Reference proteome</keyword>
<dbReference type="AlphaFoldDB" id="A0A392VPU0"/>